<comment type="caution">
    <text evidence="3">The sequence shown here is derived from an EMBL/GenBank/DDBJ whole genome shotgun (WGS) entry which is preliminary data.</text>
</comment>
<dbReference type="RefSeq" id="WP_254100178.1">
    <property type="nucleotide sequence ID" value="NZ_JANATA010000010.1"/>
</dbReference>
<evidence type="ECO:0000259" key="2">
    <source>
        <dbReference type="Pfam" id="PF13116"/>
    </source>
</evidence>
<gene>
    <name evidence="3" type="ORF">NLF92_06920</name>
</gene>
<sequence>MKQPNTLTNRIISSLWRFLAISLLVVAVLLSTVRLGLPHIDEANDYITTFLAQRLNANVSISSISAEWQQASPQLKLNQLVISATDGTATNVRIDELYVDIDVLGSILNLAFVTNKFEVLGADIDIRTDEQDVIDRALAPQTEQTSTTQSQNDPYLIGEYNDSEQSPTLFIEALKDLALNKLTYFSVIDSRVAINNQQQTHEIHIQQLSWLNQGQQHKGKGFVSLENKPDNIASIAVDLTGDEDELQGQIYLQTDNIALASLTQNLLPDTLSITESNIDGQLWVHVENSHISHIIGKINPSKVLLQNATNDSLLLGLTQLNFFAEPHHSGWLFNANDIALNIADKPLSLALVGSVNQHGSIDIQLTDTMNIGLLNDLIQFTSTPESDLQNSLVIAAPEASLTNLTAHIAAHEWFLKAQLLAIDFAETAVPGIQDAALNVTIHGANNRISAFADTQFNDSVLITEALIGQNLTAVSGNIQTYITIEDGVLEALHTEADVTSNLTDIELVVKYLPQMEQSLSLVSSINPEHVTHLTQLLPKKYLGQNTYQYLQSALATSAQPGRVTQADILWHGSPSEFPYSDNDGVFQAKVNVVDTHFLFAQGWPSLTELSLELFFENADLMMTAPSAQLMDVRVDELVATIPGLSGDSLLTIKASAEGTGYALSEVMKNSNLQDSLGKLLTENIIISNELSANLELQIPFYDAPIVTKGRVELPNNYIVFNDIDTTLSQTTGAITFVDDTVTISDLRANLLSQPIIIDAKTQRQDDAYAVAISLNGDWDSAALIAQLSPTYTAAIEGAVAWEADIDLAFLAEGFNYDFSVTSNLNGTQVSLAAPFNKAKNENTPLVVLGNGDEKNLNLQAQIGSDIKFEGVLPYSEGQFSRAHLALGDSDFSGLGVGFSISANLPEMYVNEWYETLDMLLSGIQKPIQNKGLFNQPERIFIDTEALHFAGQTIHNVQAVAKQADNNWQIDINAEEARGNVKLFNDWLRNGIDITADFINLDTVNSPEDEQLTEVNLDILRNLPPISFTCGACQILGKDLGEINLSAKPTASGMILEEISFKNSQGMLQTTGEWLFPTQSPMDSSTNVAVSDIVSERSNTNAPASKHHDDKSILGSTRLEGTLTSKDFGRFLNDFGLETGMRDSAANFEFTVNWQAAPYAFNFDTLNGAVDWRLDDGYLTEISDQGSRIFTVLSLDSLIRKLSLDFRDVFAKGFFYEQITGTLVLENGVAITNDTVVDGGAGEIEIAGYSDLVNQELNYNMAFAPNVTGNLPALVYFMVNPPTALAALAVNEVLTSAKVFSNVEYSVSGTFAEPVITELGRKSAEIQLPARLQPSLPEESAPLTELDKQGIPILLPPPNS</sequence>
<proteinExistence type="predicted"/>
<feature type="region of interest" description="Disordered" evidence="1">
    <location>
        <begin position="1335"/>
        <end position="1359"/>
    </location>
</feature>
<dbReference type="InterPro" id="IPR011836">
    <property type="entry name" value="YhdP"/>
</dbReference>
<dbReference type="InterPro" id="IPR025263">
    <property type="entry name" value="YhdP_central"/>
</dbReference>
<dbReference type="Pfam" id="PF13116">
    <property type="entry name" value="YhdP"/>
    <property type="match status" value="1"/>
</dbReference>
<dbReference type="Proteomes" id="UP001165413">
    <property type="component" value="Unassembled WGS sequence"/>
</dbReference>
<dbReference type="EMBL" id="JANATA010000010">
    <property type="protein sequence ID" value="MCP3428674.1"/>
    <property type="molecule type" value="Genomic_DNA"/>
</dbReference>
<accession>A0AA41WY44</accession>
<evidence type="ECO:0000313" key="3">
    <source>
        <dbReference type="EMBL" id="MCP3428674.1"/>
    </source>
</evidence>
<name>A0AA41WY44_9ALTE</name>
<evidence type="ECO:0000313" key="4">
    <source>
        <dbReference type="Proteomes" id="UP001165413"/>
    </source>
</evidence>
<dbReference type="PANTHER" id="PTHR38690:SF1">
    <property type="entry name" value="PROTEASE"/>
    <property type="match status" value="1"/>
</dbReference>
<dbReference type="PANTHER" id="PTHR38690">
    <property type="entry name" value="PROTEASE-RELATED"/>
    <property type="match status" value="1"/>
</dbReference>
<reference evidence="3" key="1">
    <citation type="submission" date="2022-07" db="EMBL/GenBank/DDBJ databases">
        <title>Characterization of the Novel Bacterium Alteromonas immobilis LMIT006 and Alteromonas gregis LMIT007.</title>
        <authorList>
            <person name="Lin X."/>
        </authorList>
    </citation>
    <scope>NUCLEOTIDE SEQUENCE</scope>
    <source>
        <strain evidence="3">LMIT007</strain>
    </source>
</reference>
<feature type="domain" description="YhdP central" evidence="2">
    <location>
        <begin position="7"/>
        <end position="1315"/>
    </location>
</feature>
<protein>
    <recommendedName>
        <fullName evidence="2">YhdP central domain-containing protein</fullName>
    </recommendedName>
</protein>
<evidence type="ECO:0000256" key="1">
    <source>
        <dbReference type="SAM" id="MobiDB-lite"/>
    </source>
</evidence>
<organism evidence="3 4">
    <name type="scientific">Opacimonas viscosa</name>
    <dbReference type="NCBI Taxonomy" id="2961944"/>
    <lineage>
        <taxon>Bacteria</taxon>
        <taxon>Pseudomonadati</taxon>
        <taxon>Pseudomonadota</taxon>
        <taxon>Gammaproteobacteria</taxon>
        <taxon>Alteromonadales</taxon>
        <taxon>Alteromonadaceae</taxon>
        <taxon>Opacimonas</taxon>
    </lineage>
</organism>
<keyword evidence="4" id="KW-1185">Reference proteome</keyword>